<evidence type="ECO:0000259" key="1">
    <source>
        <dbReference type="Pfam" id="PF18433"/>
    </source>
</evidence>
<sequence length="352" mass="37515">MDSLSGLLQPAFKSLKPFNDLFSGASSEPFMQAPVSEKQGAAVSLDKVLDSVLGKISAGSVPAKQSGVADSGLSFFSPQAVADRITGFVGDSIQRRAGSEIEKQSMLEQAKEGIEQGIGEARDILESLGQLSGEVEQQVDETESLIFQDLQALEQTLFQPQSQFRAGVVPGAASKGVSESGLLSSQFRQTSEAAIEIVTRDGDRVAVSYSAFIQSASSQQFSSSTTGDASAFSFSSRQQTSTSVAFQFSVAGDLDEEELDSINDLLKNMGDIAGQFFQGDVQAAFNSALELGFDSEQLKSFSLDFQQSTRVQVAQAYQRTEQFSNPPASVQLPASVNPRPAVDVLSQLENLI</sequence>
<feature type="non-terminal residue" evidence="2">
    <location>
        <position position="352"/>
    </location>
</feature>
<reference evidence="2" key="1">
    <citation type="submission" date="2018-06" db="EMBL/GenBank/DDBJ databases">
        <authorList>
            <person name="Zhirakovskaya E."/>
        </authorList>
    </citation>
    <scope>NUCLEOTIDE SEQUENCE</scope>
</reference>
<dbReference type="Pfam" id="PF18433">
    <property type="entry name" value="DUF5610"/>
    <property type="match status" value="1"/>
</dbReference>
<dbReference type="InterPro" id="IPR041651">
    <property type="entry name" value="DUF5610"/>
</dbReference>
<feature type="domain" description="DUF5610" evidence="1">
    <location>
        <begin position="62"/>
        <end position="152"/>
    </location>
</feature>
<evidence type="ECO:0000313" key="2">
    <source>
        <dbReference type="EMBL" id="VAW63681.1"/>
    </source>
</evidence>
<accession>A0A3B0X7G0</accession>
<name>A0A3B0X7G0_9ZZZZ</name>
<gene>
    <name evidence="2" type="ORF">MNBD_GAMMA10-139</name>
</gene>
<protein>
    <recommendedName>
        <fullName evidence="1">DUF5610 domain-containing protein</fullName>
    </recommendedName>
</protein>
<organism evidence="2">
    <name type="scientific">hydrothermal vent metagenome</name>
    <dbReference type="NCBI Taxonomy" id="652676"/>
    <lineage>
        <taxon>unclassified sequences</taxon>
        <taxon>metagenomes</taxon>
        <taxon>ecological metagenomes</taxon>
    </lineage>
</organism>
<dbReference type="EMBL" id="UOFJ01000116">
    <property type="protein sequence ID" value="VAW63681.1"/>
    <property type="molecule type" value="Genomic_DNA"/>
</dbReference>
<dbReference type="AlphaFoldDB" id="A0A3B0X7G0"/>
<dbReference type="Gene3D" id="1.10.132.90">
    <property type="match status" value="1"/>
</dbReference>
<proteinExistence type="predicted"/>